<name>A0A7S5UUT0_9CAUD</name>
<sequence>MDIQTKIQKGLKTRWNDLHNRKTTILRLCEKYAGWTLPYMFPPDNQSPDVEMPIEIDSIGSQGVNHLSNKIVSTLFPAKTLFFRLKVDQNIRDYIETAMRLAQQGGDDTDDADLKAQIETAVLAAETELSKSEKRAEQHLDMVQYRPQAINAVKLLIITGNALVFHPEDGGAVKVYNLRDYHVVRDCDGNVVEIMTRETKAFNTFHPEVQNRLRHDATYRRLNSNPDTGAGKAYEEWTPVTIYTSICLEDDGKYHVRQFADEIDLGIHKAYTKDGLRWIPLVWNLVNGEDYGRGLVADFAGAFHALMILNNSLLNLSAIMGDIKFFVKPTSMIDVVEVQNSLPGSYHSGDPQDIGTAQFNKMMEANFIEQQIERYQKQIAQAFMLTQQLRRDAERVTAEEIRQDVDELETSNSGIYSRLAATWQQQTANLALEDTHFVGVTQGMIRPQVITGMDSLSRAGEAYNMRLFMTDLAMLNGVPEDIRMGIKPPQFIQQIAQYHQVPYEAWVMTPNELAARQQQEQQNAMQLQQQQGEQQLQVESAKAAAKE</sequence>
<evidence type="ECO:0000256" key="5">
    <source>
        <dbReference type="ARBA" id="ARBA00022612"/>
    </source>
</evidence>
<dbReference type="GO" id="GO:0099002">
    <property type="term" value="P:symbiont genome ejection through host cell envelope, short tail mechanism"/>
    <property type="evidence" value="ECO:0007669"/>
    <property type="project" value="UniProtKB-KW"/>
</dbReference>
<evidence type="ECO:0000313" key="14">
    <source>
        <dbReference type="Proteomes" id="UP000612664"/>
    </source>
</evidence>
<gene>
    <name evidence="13" type="ORF">EVB62_036</name>
</gene>
<evidence type="ECO:0000256" key="2">
    <source>
        <dbReference type="ARBA" id="ARBA00004328"/>
    </source>
</evidence>
<evidence type="ECO:0000256" key="9">
    <source>
        <dbReference type="ARBA" id="ARBA00023219"/>
    </source>
</evidence>
<accession>A0A7S5UUT0</accession>
<evidence type="ECO:0000256" key="12">
    <source>
        <dbReference type="SAM" id="MobiDB-lite"/>
    </source>
</evidence>
<comment type="function">
    <text evidence="1">Forms the portal vertex of the capsid. This portal plays critical roles in head assembly, genome packaging, neck/tail attachment, and genome ejection. The portal protein multimerizes as a single ring-shaped homododecamer arranged around a central channel.</text>
</comment>
<comment type="subcellular location">
    <subcellularLocation>
        <location evidence="2">Virion</location>
    </subcellularLocation>
</comment>
<keyword evidence="8" id="KW-1171">Viral genome ejection through host cell envelope</keyword>
<keyword evidence="7" id="KW-0118">Viral capsid assembly</keyword>
<organism evidence="13 14">
    <name type="scientific">Rhizobium phage RHph_TM33</name>
    <dbReference type="NCBI Taxonomy" id="2509765"/>
    <lineage>
        <taxon>Viruses</taxon>
        <taxon>Duplodnaviria</taxon>
        <taxon>Heunggongvirae</taxon>
        <taxon>Uroviricota</taxon>
        <taxon>Caudoviricetes</taxon>
        <taxon>Autographivirales</taxon>
        <taxon>Dunnvirinae</taxon>
        <taxon>Cuernavacavirus</taxon>
        <taxon>Cuernavacavirus RHphTM33</taxon>
    </lineage>
</organism>
<dbReference type="Pfam" id="PF12236">
    <property type="entry name" value="Head-tail_con"/>
    <property type="match status" value="1"/>
</dbReference>
<keyword evidence="5" id="KW-1188">Viral release from host cell</keyword>
<evidence type="ECO:0000256" key="4">
    <source>
        <dbReference type="ARBA" id="ARBA00022595"/>
    </source>
</evidence>
<keyword evidence="4" id="KW-1162">Viral penetration into host cytoplasm</keyword>
<keyword evidence="10" id="KW-1160">Virus entry into host cell</keyword>
<feature type="coiled-coil region" evidence="11">
    <location>
        <begin position="365"/>
        <end position="411"/>
    </location>
</feature>
<dbReference type="EMBL" id="MN988492">
    <property type="protein sequence ID" value="QIG68438.1"/>
    <property type="molecule type" value="Genomic_DNA"/>
</dbReference>
<evidence type="ECO:0000256" key="7">
    <source>
        <dbReference type="ARBA" id="ARBA00022950"/>
    </source>
</evidence>
<reference evidence="13 14" key="1">
    <citation type="submission" date="2020-01" db="EMBL/GenBank/DDBJ databases">
        <title>Patterns of diversity and host range of bacteriophage communities associated with bean-nodulatin bacteria.</title>
        <authorList>
            <person name="Vann Cauwenberghe J."/>
            <person name="Santamaria R.I."/>
            <person name="Bustos P."/>
            <person name="Juarez S."/>
            <person name="Gonzalez V."/>
        </authorList>
    </citation>
    <scope>NUCLEOTIDE SEQUENCE [LARGE SCALE GENOMIC DNA]</scope>
    <source>
        <strain evidence="14">RHph</strain>
    </source>
</reference>
<dbReference type="GO" id="GO:0044423">
    <property type="term" value="C:virion component"/>
    <property type="evidence" value="ECO:0007669"/>
    <property type="project" value="UniProtKB-KW"/>
</dbReference>
<feature type="region of interest" description="Disordered" evidence="12">
    <location>
        <begin position="524"/>
        <end position="547"/>
    </location>
</feature>
<evidence type="ECO:0000256" key="8">
    <source>
        <dbReference type="ARBA" id="ARBA00023009"/>
    </source>
</evidence>
<keyword evidence="3" id="KW-1244">Viral short tail ejection system</keyword>
<dbReference type="InterPro" id="IPR020991">
    <property type="entry name" value="Connector_podovirus"/>
</dbReference>
<keyword evidence="6" id="KW-0946">Virion</keyword>
<evidence type="ECO:0000256" key="10">
    <source>
        <dbReference type="ARBA" id="ARBA00023296"/>
    </source>
</evidence>
<evidence type="ECO:0000256" key="6">
    <source>
        <dbReference type="ARBA" id="ARBA00022844"/>
    </source>
</evidence>
<dbReference type="Proteomes" id="UP000612664">
    <property type="component" value="Segment"/>
</dbReference>
<keyword evidence="14" id="KW-1185">Reference proteome</keyword>
<evidence type="ECO:0000256" key="11">
    <source>
        <dbReference type="SAM" id="Coils"/>
    </source>
</evidence>
<proteinExistence type="predicted"/>
<keyword evidence="11" id="KW-0175">Coiled coil</keyword>
<evidence type="ECO:0000256" key="1">
    <source>
        <dbReference type="ARBA" id="ARBA00003421"/>
    </source>
</evidence>
<evidence type="ECO:0000313" key="13">
    <source>
        <dbReference type="EMBL" id="QIG68438.1"/>
    </source>
</evidence>
<keyword evidence="9" id="KW-0231">Viral genome packaging</keyword>
<evidence type="ECO:0000256" key="3">
    <source>
        <dbReference type="ARBA" id="ARBA00022470"/>
    </source>
</evidence>
<protein>
    <submittedName>
        <fullName evidence="13">Head-to-tail joining protein</fullName>
    </submittedName>
</protein>
<feature type="compositionally biased region" description="Low complexity" evidence="12">
    <location>
        <begin position="524"/>
        <end position="537"/>
    </location>
</feature>